<comment type="caution">
    <text evidence="1">The sequence shown here is derived from an EMBL/GenBank/DDBJ whole genome shotgun (WGS) entry which is preliminary data.</text>
</comment>
<name>A0A9X9PTP4_GULGU</name>
<reference evidence="1 2" key="1">
    <citation type="submission" date="2018-10" db="EMBL/GenBank/DDBJ databases">
        <authorList>
            <person name="Ekblom R."/>
            <person name="Jareborg N."/>
        </authorList>
    </citation>
    <scope>NUCLEOTIDE SEQUENCE [LARGE SCALE GENOMIC DNA]</scope>
    <source>
        <tissue evidence="1">Muscle</tissue>
    </source>
</reference>
<sequence length="39" mass="4731">MIIIISCWQYIFKCFAAIYHFCFHNFMVGKKRTKGLRKS</sequence>
<evidence type="ECO:0000313" key="2">
    <source>
        <dbReference type="Proteomes" id="UP000269945"/>
    </source>
</evidence>
<accession>A0A9X9PTP4</accession>
<protein>
    <submittedName>
        <fullName evidence="1">Uncharacterized protein</fullName>
    </submittedName>
</protein>
<gene>
    <name evidence="1" type="ORF">BN2614_LOCUS1</name>
</gene>
<keyword evidence="2" id="KW-1185">Reference proteome</keyword>
<dbReference type="Proteomes" id="UP000269945">
    <property type="component" value="Unassembled WGS sequence"/>
</dbReference>
<dbReference type="EMBL" id="CYRY02001170">
    <property type="protein sequence ID" value="VCW62962.1"/>
    <property type="molecule type" value="Genomic_DNA"/>
</dbReference>
<organism evidence="1 2">
    <name type="scientific">Gulo gulo</name>
    <name type="common">Wolverine</name>
    <name type="synonym">Gluton</name>
    <dbReference type="NCBI Taxonomy" id="48420"/>
    <lineage>
        <taxon>Eukaryota</taxon>
        <taxon>Metazoa</taxon>
        <taxon>Chordata</taxon>
        <taxon>Craniata</taxon>
        <taxon>Vertebrata</taxon>
        <taxon>Euteleostomi</taxon>
        <taxon>Mammalia</taxon>
        <taxon>Eutheria</taxon>
        <taxon>Laurasiatheria</taxon>
        <taxon>Carnivora</taxon>
        <taxon>Caniformia</taxon>
        <taxon>Musteloidea</taxon>
        <taxon>Mustelidae</taxon>
        <taxon>Guloninae</taxon>
        <taxon>Gulo</taxon>
    </lineage>
</organism>
<proteinExistence type="predicted"/>
<dbReference type="AlphaFoldDB" id="A0A9X9PTP4"/>
<evidence type="ECO:0000313" key="1">
    <source>
        <dbReference type="EMBL" id="VCW62962.1"/>
    </source>
</evidence>